<comment type="caution">
    <text evidence="1">The sequence shown here is derived from an EMBL/GenBank/DDBJ whole genome shotgun (WGS) entry which is preliminary data.</text>
</comment>
<gene>
    <name evidence="1" type="ORF">J2W88_002749</name>
    <name evidence="2" type="ORF">J2W93_003537</name>
</gene>
<evidence type="ECO:0000313" key="4">
    <source>
        <dbReference type="Proteomes" id="UP001253458"/>
    </source>
</evidence>
<dbReference type="EMBL" id="JAVDTS010000005">
    <property type="protein sequence ID" value="MDR6838690.1"/>
    <property type="molecule type" value="Genomic_DNA"/>
</dbReference>
<sequence>MLIAFYKSTRPGFQGIANRVIRLRLRSIYSHCEVVFEPEDQVGRWMPDGSCARGADGSLWCASSVAGEALPAHSPRRAGKTGGVRFKRIVLNPDHWDVRRVALNQALGAAEWFKAHEGELYDWQLILGFVSWVIPQKAQRWTCSEACAAALGVPEGDAWRFDPANLEAAAGAWM</sequence>
<proteinExistence type="predicted"/>
<name>A0AAJ2BU37_ACIDE</name>
<dbReference type="EMBL" id="JAVDTL010000004">
    <property type="protein sequence ID" value="MDR6767468.1"/>
    <property type="molecule type" value="Genomic_DNA"/>
</dbReference>
<keyword evidence="3" id="KW-1185">Reference proteome</keyword>
<dbReference type="AlphaFoldDB" id="A0AAJ2BU37"/>
<dbReference type="Gene3D" id="3.90.1720.10">
    <property type="entry name" value="endopeptidase domain like (from Nostoc punctiforme)"/>
    <property type="match status" value="1"/>
</dbReference>
<reference evidence="1 3" key="1">
    <citation type="submission" date="2023-07" db="EMBL/GenBank/DDBJ databases">
        <title>Sorghum-associated microbial communities from plants grown in Nebraska, USA.</title>
        <authorList>
            <person name="Schachtman D."/>
        </authorList>
    </citation>
    <scope>NUCLEOTIDE SEQUENCE</scope>
    <source>
        <strain evidence="2 3">BE105</strain>
        <strain evidence="1">BE69</strain>
    </source>
</reference>
<evidence type="ECO:0000313" key="1">
    <source>
        <dbReference type="EMBL" id="MDR6767468.1"/>
    </source>
</evidence>
<dbReference type="RefSeq" id="WP_209819952.1">
    <property type="nucleotide sequence ID" value="NZ_JAVDTL010000004.1"/>
</dbReference>
<dbReference type="Proteomes" id="UP001249076">
    <property type="component" value="Unassembled WGS sequence"/>
</dbReference>
<evidence type="ECO:0000313" key="2">
    <source>
        <dbReference type="EMBL" id="MDR6838690.1"/>
    </source>
</evidence>
<organism evidence="1 4">
    <name type="scientific">Acidovorax delafieldii</name>
    <name type="common">Pseudomonas delafieldii</name>
    <dbReference type="NCBI Taxonomy" id="47920"/>
    <lineage>
        <taxon>Bacteria</taxon>
        <taxon>Pseudomonadati</taxon>
        <taxon>Pseudomonadota</taxon>
        <taxon>Betaproteobacteria</taxon>
        <taxon>Burkholderiales</taxon>
        <taxon>Comamonadaceae</taxon>
        <taxon>Acidovorax</taxon>
    </lineage>
</organism>
<dbReference type="Proteomes" id="UP001253458">
    <property type="component" value="Unassembled WGS sequence"/>
</dbReference>
<accession>A0AAJ2BU37</accession>
<evidence type="ECO:0000313" key="3">
    <source>
        <dbReference type="Proteomes" id="UP001249076"/>
    </source>
</evidence>
<protein>
    <submittedName>
        <fullName evidence="1">Uncharacterized protein</fullName>
    </submittedName>
</protein>